<keyword evidence="7" id="KW-1185">Reference proteome</keyword>
<sequence>MDYYFPLLGDGIMRVPEEWEREMFFEDDDDEDDEFGSRHAEIFGLFEPTRYPEPTKRRKIYPRVRSPIITRSITRKRAEDLVAEKCTICLEDAVDAYGCNLCKQLIGCKSCVMRWKETPQYFSNPRVGTCPLCRAIWSPSSTKPMHIINKQAEKKKEPKKKAAPKKKKKNNKKRNAFSSENEDVTRENDEEADELDTDEFSEEYTIEECDISGVTAAENFMQCKEYQHFETRFEFKIEGPLLKILEQDPELHKEAIRLLNKYEAAYIGFETDRLRQEEKKSPIEEVVQNVKKHFAKKEPKPLLYEPHTPCLFCTERPDIPFGCLSCQQLLGCQSCIMRWYWKGVFTSNPSSCPVCRHTWQFGPNTTSYLRLNALQRIADEVIEKKECEKKKKKSLLAILKL</sequence>
<feature type="domain" description="RING-type" evidence="5">
    <location>
        <begin position="86"/>
        <end position="134"/>
    </location>
</feature>
<dbReference type="InterPro" id="IPR013083">
    <property type="entry name" value="Znf_RING/FYVE/PHD"/>
</dbReference>
<feature type="compositionally biased region" description="Basic residues" evidence="4">
    <location>
        <begin position="157"/>
        <end position="175"/>
    </location>
</feature>
<dbReference type="Gene3D" id="3.30.40.10">
    <property type="entry name" value="Zinc/RING finger domain, C3HC4 (zinc finger)"/>
    <property type="match status" value="2"/>
</dbReference>
<evidence type="ECO:0000256" key="3">
    <source>
        <dbReference type="PROSITE-ProRule" id="PRU00175"/>
    </source>
</evidence>
<dbReference type="OrthoDB" id="5877621at2759"/>
<evidence type="ECO:0000256" key="2">
    <source>
        <dbReference type="ARBA" id="ARBA00022833"/>
    </source>
</evidence>
<gene>
    <name evidence="6" type="ORF">CBOVIS_LOCUS10570</name>
</gene>
<keyword evidence="2" id="KW-0862">Zinc</keyword>
<evidence type="ECO:0000259" key="5">
    <source>
        <dbReference type="PROSITE" id="PS50089"/>
    </source>
</evidence>
<dbReference type="EMBL" id="CADEPM010000007">
    <property type="protein sequence ID" value="CAB3408839.1"/>
    <property type="molecule type" value="Genomic_DNA"/>
</dbReference>
<dbReference type="PANTHER" id="PTHR21578:SF9">
    <property type="entry name" value="RING-TYPE DOMAIN-CONTAINING PROTEIN"/>
    <property type="match status" value="1"/>
</dbReference>
<dbReference type="SUPFAM" id="SSF57850">
    <property type="entry name" value="RING/U-box"/>
    <property type="match status" value="2"/>
</dbReference>
<dbReference type="Proteomes" id="UP000494206">
    <property type="component" value="Unassembled WGS sequence"/>
</dbReference>
<feature type="region of interest" description="Disordered" evidence="4">
    <location>
        <begin position="149"/>
        <end position="197"/>
    </location>
</feature>
<protein>
    <recommendedName>
        <fullName evidence="5">RING-type domain-containing protein</fullName>
    </recommendedName>
</protein>
<dbReference type="PANTHER" id="PTHR21578">
    <property type="entry name" value="PROTEIN CBG03826"/>
    <property type="match status" value="1"/>
</dbReference>
<keyword evidence="1 3" id="KW-0863">Zinc-finger</keyword>
<dbReference type="AlphaFoldDB" id="A0A8S1FB49"/>
<organism evidence="6 7">
    <name type="scientific">Caenorhabditis bovis</name>
    <dbReference type="NCBI Taxonomy" id="2654633"/>
    <lineage>
        <taxon>Eukaryota</taxon>
        <taxon>Metazoa</taxon>
        <taxon>Ecdysozoa</taxon>
        <taxon>Nematoda</taxon>
        <taxon>Chromadorea</taxon>
        <taxon>Rhabditida</taxon>
        <taxon>Rhabditina</taxon>
        <taxon>Rhabditomorpha</taxon>
        <taxon>Rhabditoidea</taxon>
        <taxon>Rhabditidae</taxon>
        <taxon>Peloderinae</taxon>
        <taxon>Caenorhabditis</taxon>
    </lineage>
</organism>
<dbReference type="InterPro" id="IPR001841">
    <property type="entry name" value="Znf_RING"/>
</dbReference>
<evidence type="ECO:0000313" key="6">
    <source>
        <dbReference type="EMBL" id="CAB3408839.1"/>
    </source>
</evidence>
<dbReference type="GO" id="GO:0008270">
    <property type="term" value="F:zinc ion binding"/>
    <property type="evidence" value="ECO:0007669"/>
    <property type="project" value="UniProtKB-KW"/>
</dbReference>
<feature type="compositionally biased region" description="Acidic residues" evidence="4">
    <location>
        <begin position="188"/>
        <end position="197"/>
    </location>
</feature>
<proteinExistence type="predicted"/>
<evidence type="ECO:0000313" key="7">
    <source>
        <dbReference type="Proteomes" id="UP000494206"/>
    </source>
</evidence>
<evidence type="ECO:0000256" key="4">
    <source>
        <dbReference type="SAM" id="MobiDB-lite"/>
    </source>
</evidence>
<dbReference type="PROSITE" id="PS50089">
    <property type="entry name" value="ZF_RING_2"/>
    <property type="match status" value="2"/>
</dbReference>
<reference evidence="6 7" key="1">
    <citation type="submission" date="2020-04" db="EMBL/GenBank/DDBJ databases">
        <authorList>
            <person name="Laetsch R D."/>
            <person name="Stevens L."/>
            <person name="Kumar S."/>
            <person name="Blaxter L. M."/>
        </authorList>
    </citation>
    <scope>NUCLEOTIDE SEQUENCE [LARGE SCALE GENOMIC DNA]</scope>
</reference>
<comment type="caution">
    <text evidence="6">The sequence shown here is derived from an EMBL/GenBank/DDBJ whole genome shotgun (WGS) entry which is preliminary data.</text>
</comment>
<feature type="domain" description="RING-type" evidence="5">
    <location>
        <begin position="310"/>
        <end position="356"/>
    </location>
</feature>
<accession>A0A8S1FB49</accession>
<keyword evidence="1 3" id="KW-0479">Metal-binding</keyword>
<evidence type="ECO:0000256" key="1">
    <source>
        <dbReference type="ARBA" id="ARBA00022771"/>
    </source>
</evidence>
<name>A0A8S1FB49_9PELO</name>